<name>A0A1M7EB23_9BACL</name>
<dbReference type="SMART" id="SM00530">
    <property type="entry name" value="HTH_XRE"/>
    <property type="match status" value="1"/>
</dbReference>
<dbReference type="Pfam" id="PF01381">
    <property type="entry name" value="HTH_3"/>
    <property type="match status" value="1"/>
</dbReference>
<keyword evidence="1 3" id="KW-0238">DNA-binding</keyword>
<dbReference type="InterPro" id="IPR001387">
    <property type="entry name" value="Cro/C1-type_HTH"/>
</dbReference>
<dbReference type="SUPFAM" id="SSF47413">
    <property type="entry name" value="lambda repressor-like DNA-binding domains"/>
    <property type="match status" value="1"/>
</dbReference>
<gene>
    <name evidence="3" type="ORF">SAMN02745189_01160</name>
</gene>
<sequence length="411" mass="48389">MGLGQRIRKLRKEKSLTLAELAGSEITKGMLSLIENEKSRPSMETLGYLAKALDVSVSYLLQEGDEEWTREMVENDILYNMYTFPTEFVEEKILPNLDRISSSQVGMRLYHIVRVYYRYKGRHDLADRVTEKVTGFYEETGLRNLAVKDQVNDALSMLYSREYKKAYRKLLALEAEVQTFKEYDSGLELDYLYWRSGLALEFDAEDFIEYGKLLIESSFKYENFKYYFSQNVLFGYYYGTIGHEAEYERYNENLRKYLGFNESPHYKLEIFSEAHPVQLRFVLVEDESRHLSDLEKYRKKVMTTESTDPIYLKNYENTLKMIDLEINYHKGHLEYVQENFDPSLYDREVAQFPLDRIIIATRATVHPMSLFEAGHVDEARKAFRKLEASIADLKGSMFTKEFHEVQGIIFG</sequence>
<dbReference type="Gene3D" id="1.10.260.40">
    <property type="entry name" value="lambda repressor-like DNA-binding domains"/>
    <property type="match status" value="1"/>
</dbReference>
<dbReference type="AlphaFoldDB" id="A0A1M7EB23"/>
<dbReference type="GO" id="GO:0003700">
    <property type="term" value="F:DNA-binding transcription factor activity"/>
    <property type="evidence" value="ECO:0007669"/>
    <property type="project" value="TreeGrafter"/>
</dbReference>
<accession>A0A1M7EB23</accession>
<protein>
    <submittedName>
        <fullName evidence="3">DNA-binding transcriptional regulator, XRE-family HTH domain</fullName>
    </submittedName>
</protein>
<evidence type="ECO:0000256" key="1">
    <source>
        <dbReference type="ARBA" id="ARBA00023125"/>
    </source>
</evidence>
<dbReference type="InterPro" id="IPR010982">
    <property type="entry name" value="Lambda_DNA-bd_dom_sf"/>
</dbReference>
<dbReference type="InterPro" id="IPR050807">
    <property type="entry name" value="TransReg_Diox_bact_type"/>
</dbReference>
<feature type="domain" description="HTH cro/C1-type" evidence="2">
    <location>
        <begin position="7"/>
        <end position="60"/>
    </location>
</feature>
<dbReference type="CDD" id="cd00093">
    <property type="entry name" value="HTH_XRE"/>
    <property type="match status" value="1"/>
</dbReference>
<evidence type="ECO:0000313" key="3">
    <source>
        <dbReference type="EMBL" id="SHL88840.1"/>
    </source>
</evidence>
<organism evidence="3 4">
    <name type="scientific">Lacicoccus alkaliphilus DSM 16010</name>
    <dbReference type="NCBI Taxonomy" id="1123231"/>
    <lineage>
        <taxon>Bacteria</taxon>
        <taxon>Bacillati</taxon>
        <taxon>Bacillota</taxon>
        <taxon>Bacilli</taxon>
        <taxon>Bacillales</taxon>
        <taxon>Salinicoccaceae</taxon>
        <taxon>Lacicoccus</taxon>
    </lineage>
</organism>
<evidence type="ECO:0000259" key="2">
    <source>
        <dbReference type="PROSITE" id="PS50943"/>
    </source>
</evidence>
<dbReference type="PROSITE" id="PS50943">
    <property type="entry name" value="HTH_CROC1"/>
    <property type="match status" value="1"/>
</dbReference>
<evidence type="ECO:0000313" key="4">
    <source>
        <dbReference type="Proteomes" id="UP000184206"/>
    </source>
</evidence>
<dbReference type="GO" id="GO:0003677">
    <property type="term" value="F:DNA binding"/>
    <property type="evidence" value="ECO:0007669"/>
    <property type="project" value="UniProtKB-KW"/>
</dbReference>
<dbReference type="EMBL" id="FRCF01000003">
    <property type="protein sequence ID" value="SHL88840.1"/>
    <property type="molecule type" value="Genomic_DNA"/>
</dbReference>
<dbReference type="GO" id="GO:0005829">
    <property type="term" value="C:cytosol"/>
    <property type="evidence" value="ECO:0007669"/>
    <property type="project" value="TreeGrafter"/>
</dbReference>
<keyword evidence="4" id="KW-1185">Reference proteome</keyword>
<dbReference type="PANTHER" id="PTHR46797:SF1">
    <property type="entry name" value="METHYLPHOSPHONATE SYNTHASE"/>
    <property type="match status" value="1"/>
</dbReference>
<reference evidence="3 4" key="1">
    <citation type="submission" date="2016-11" db="EMBL/GenBank/DDBJ databases">
        <authorList>
            <person name="Jaros S."/>
            <person name="Januszkiewicz K."/>
            <person name="Wedrychowicz H."/>
        </authorList>
    </citation>
    <scope>NUCLEOTIDE SEQUENCE [LARGE SCALE GENOMIC DNA]</scope>
    <source>
        <strain evidence="3 4">DSM 16010</strain>
    </source>
</reference>
<dbReference type="RefSeq" id="WP_072709299.1">
    <property type="nucleotide sequence ID" value="NZ_FRCF01000003.1"/>
</dbReference>
<dbReference type="STRING" id="1123231.SAMN02745189_01160"/>
<dbReference type="PANTHER" id="PTHR46797">
    <property type="entry name" value="HTH-TYPE TRANSCRIPTIONAL REGULATOR"/>
    <property type="match status" value="1"/>
</dbReference>
<dbReference type="OrthoDB" id="290878at2"/>
<dbReference type="Proteomes" id="UP000184206">
    <property type="component" value="Unassembled WGS sequence"/>
</dbReference>
<proteinExistence type="predicted"/>